<evidence type="ECO:0000256" key="2">
    <source>
        <dbReference type="ARBA" id="ARBA00010410"/>
    </source>
</evidence>
<keyword evidence="6" id="KW-0804">Transcription</keyword>
<dbReference type="GO" id="GO:0003681">
    <property type="term" value="F:bent DNA binding"/>
    <property type="evidence" value="ECO:0007669"/>
    <property type="project" value="TreeGrafter"/>
</dbReference>
<protein>
    <recommendedName>
        <fullName evidence="3">snRNA-activating protein complex subunit 3</fullName>
    </recommendedName>
    <alternativeName>
        <fullName evidence="10">Small nuclear RNA-activating complex polypeptide 3</fullName>
    </alternativeName>
</protein>
<dbReference type="GO" id="GO:0001006">
    <property type="term" value="F:RNA polymerase III type 3 promoter sequence-specific DNA binding"/>
    <property type="evidence" value="ECO:0007669"/>
    <property type="project" value="TreeGrafter"/>
</dbReference>
<evidence type="ECO:0000256" key="9">
    <source>
        <dbReference type="ARBA" id="ARBA00025958"/>
    </source>
</evidence>
<comment type="similarity">
    <text evidence="2">Belongs to the SNAPC3/SRD2 family.</text>
</comment>
<comment type="function">
    <text evidence="8">Part of the SNAPc complex required for the transcription of both RNA polymerase II and III small-nuclear RNA genes. Binds to the proximal sequence element (PSE), a non-TATA-box basal promoter element common to these 2 types of genes. Recruits TBP and BRF2 to the U6 snRNA TATA box.</text>
</comment>
<dbReference type="EMBL" id="KQ978350">
    <property type="protein sequence ID" value="KYM94697.1"/>
    <property type="molecule type" value="Genomic_DNA"/>
</dbReference>
<dbReference type="GO" id="GO:0000978">
    <property type="term" value="F:RNA polymerase II cis-regulatory region sequence-specific DNA binding"/>
    <property type="evidence" value="ECO:0007669"/>
    <property type="project" value="TreeGrafter"/>
</dbReference>
<keyword evidence="5" id="KW-0238">DNA-binding</keyword>
<dbReference type="AlphaFoldDB" id="A0A195C1H6"/>
<proteinExistence type="inferred from homology"/>
<evidence type="ECO:0000256" key="10">
    <source>
        <dbReference type="ARBA" id="ARBA00029606"/>
    </source>
</evidence>
<dbReference type="Proteomes" id="UP000078542">
    <property type="component" value="Unassembled WGS sequence"/>
</dbReference>
<gene>
    <name evidence="11" type="ORF">ALC62_14678</name>
</gene>
<evidence type="ECO:0000256" key="7">
    <source>
        <dbReference type="ARBA" id="ARBA00023242"/>
    </source>
</evidence>
<dbReference type="STRING" id="456900.A0A195C1H6"/>
<name>A0A195C1H6_9HYME</name>
<dbReference type="GO" id="GO:0005634">
    <property type="term" value="C:nucleus"/>
    <property type="evidence" value="ECO:0007669"/>
    <property type="project" value="UniProtKB-SubCell"/>
</dbReference>
<evidence type="ECO:0000256" key="3">
    <source>
        <dbReference type="ARBA" id="ARBA00013634"/>
    </source>
</evidence>
<dbReference type="GO" id="GO:0042796">
    <property type="term" value="P:snRNA transcription by RNA polymerase III"/>
    <property type="evidence" value="ECO:0007669"/>
    <property type="project" value="TreeGrafter"/>
</dbReference>
<sequence length="389" mass="45314">MDQVYKIYDRQASLKICIKDYFHEYSELIKSTMCYENDKQSEEKIFQLMGTDLSQSRILLMKHYCSIDNLTLPVEAAITEEREKLGYVNIPERILDNVSLETIKVLKMLSKEASVKPRNQNGIPIKYDKPKSIDNNLIKPYEEFLVYIRVYEPFKSQPRSLKYRTNIPTLKLKSVVSILGSQTFYELRQKIMCQSDLSITKEISENPNQRPESMAKDVYPSGFFYIEDTFYNDISIPTNVDYSNIILDWAAAHNIGPFEIATMDAPINSLYTKFGFPWVYQHQGCCEHLIVLTDARLVTVDDVLTQSAYPRIEKIRPVSGKNCIYCGIFNVHWIVTEHDRIPHDTSYFCNRCFRSYNYVDGKKVGNFKAYSYPCISQLMPIIRRPNKKS</sequence>
<keyword evidence="12" id="KW-1185">Reference proteome</keyword>
<evidence type="ECO:0000313" key="11">
    <source>
        <dbReference type="EMBL" id="KYM94697.1"/>
    </source>
</evidence>
<dbReference type="GO" id="GO:0019185">
    <property type="term" value="C:snRNA-activating protein complex"/>
    <property type="evidence" value="ECO:0007669"/>
    <property type="project" value="TreeGrafter"/>
</dbReference>
<keyword evidence="7" id="KW-0539">Nucleus</keyword>
<evidence type="ECO:0000256" key="1">
    <source>
        <dbReference type="ARBA" id="ARBA00004123"/>
    </source>
</evidence>
<dbReference type="GO" id="GO:0001046">
    <property type="term" value="F:core promoter sequence-specific DNA binding"/>
    <property type="evidence" value="ECO:0007669"/>
    <property type="project" value="TreeGrafter"/>
</dbReference>
<evidence type="ECO:0000256" key="5">
    <source>
        <dbReference type="ARBA" id="ARBA00023125"/>
    </source>
</evidence>
<evidence type="ECO:0000256" key="4">
    <source>
        <dbReference type="ARBA" id="ARBA00023015"/>
    </source>
</evidence>
<keyword evidence="4" id="KW-0805">Transcription regulation</keyword>
<reference evidence="11 12" key="1">
    <citation type="submission" date="2016-03" db="EMBL/GenBank/DDBJ databases">
        <title>Cyphomyrmex costatus WGS genome.</title>
        <authorList>
            <person name="Nygaard S."/>
            <person name="Hu H."/>
            <person name="Boomsma J."/>
            <person name="Zhang G."/>
        </authorList>
    </citation>
    <scope>NUCLEOTIDE SEQUENCE [LARGE SCALE GENOMIC DNA]</scope>
    <source>
        <strain evidence="11">MS0001</strain>
        <tissue evidence="11">Whole body</tissue>
    </source>
</reference>
<evidence type="ECO:0000313" key="12">
    <source>
        <dbReference type="Proteomes" id="UP000078542"/>
    </source>
</evidence>
<evidence type="ECO:0000256" key="6">
    <source>
        <dbReference type="ARBA" id="ARBA00023163"/>
    </source>
</evidence>
<organism evidence="11 12">
    <name type="scientific">Cyphomyrmex costatus</name>
    <dbReference type="NCBI Taxonomy" id="456900"/>
    <lineage>
        <taxon>Eukaryota</taxon>
        <taxon>Metazoa</taxon>
        <taxon>Ecdysozoa</taxon>
        <taxon>Arthropoda</taxon>
        <taxon>Hexapoda</taxon>
        <taxon>Insecta</taxon>
        <taxon>Pterygota</taxon>
        <taxon>Neoptera</taxon>
        <taxon>Endopterygota</taxon>
        <taxon>Hymenoptera</taxon>
        <taxon>Apocrita</taxon>
        <taxon>Aculeata</taxon>
        <taxon>Formicoidea</taxon>
        <taxon>Formicidae</taxon>
        <taxon>Myrmicinae</taxon>
        <taxon>Cyphomyrmex</taxon>
    </lineage>
</organism>
<dbReference type="PANTHER" id="PTHR13421:SF16">
    <property type="entry name" value="SNRNA-ACTIVATING PROTEIN COMPLEX SUBUNIT 3"/>
    <property type="match status" value="1"/>
</dbReference>
<comment type="subunit">
    <text evidence="9">Part of the SNAPc complex composed of 5 subunits: SNAPC1, SNAPC2, SNAPC3, SNAPC4 and SNAPC5. SNAPC3 interacts with SNAPC1.</text>
</comment>
<comment type="subcellular location">
    <subcellularLocation>
        <location evidence="1">Nucleus</location>
    </subcellularLocation>
</comment>
<dbReference type="Pfam" id="PF12251">
    <property type="entry name" value="SNAPC3"/>
    <property type="match status" value="1"/>
</dbReference>
<dbReference type="InterPro" id="IPR022042">
    <property type="entry name" value="snRNA-activating_su3"/>
</dbReference>
<accession>A0A195C1H6</accession>
<dbReference type="PANTHER" id="PTHR13421">
    <property type="entry name" value="SNRNA-ACTIVATING PROTEIN COMPLEX SUBUNIT 3"/>
    <property type="match status" value="1"/>
</dbReference>
<evidence type="ECO:0000256" key="8">
    <source>
        <dbReference type="ARBA" id="ARBA00025193"/>
    </source>
</evidence>
<dbReference type="GO" id="GO:0042795">
    <property type="term" value="P:snRNA transcription by RNA polymerase II"/>
    <property type="evidence" value="ECO:0007669"/>
    <property type="project" value="TreeGrafter"/>
</dbReference>